<gene>
    <name evidence="2 4" type="primary">rsgA</name>
    <name evidence="4" type="ORF">LPC04_01370</name>
</gene>
<dbReference type="NCBIfam" id="TIGR00157">
    <property type="entry name" value="ribosome small subunit-dependent GTPase A"/>
    <property type="match status" value="1"/>
</dbReference>
<keyword evidence="2" id="KW-0378">Hydrolase</keyword>
<dbReference type="EMBL" id="JAJLJH010000001">
    <property type="protein sequence ID" value="MCK9684351.1"/>
    <property type="molecule type" value="Genomic_DNA"/>
</dbReference>
<evidence type="ECO:0000313" key="5">
    <source>
        <dbReference type="Proteomes" id="UP001139353"/>
    </source>
</evidence>
<dbReference type="Pfam" id="PF03193">
    <property type="entry name" value="RsgA_GTPase"/>
    <property type="match status" value="1"/>
</dbReference>
<dbReference type="GO" id="GO:0042274">
    <property type="term" value="P:ribosomal small subunit biogenesis"/>
    <property type="evidence" value="ECO:0007669"/>
    <property type="project" value="UniProtKB-UniRule"/>
</dbReference>
<dbReference type="Gene3D" id="1.10.40.50">
    <property type="entry name" value="Probable gtpase engc, domain 3"/>
    <property type="match status" value="1"/>
</dbReference>
<dbReference type="AlphaFoldDB" id="A0A9X1YMQ3"/>
<dbReference type="SUPFAM" id="SSF52540">
    <property type="entry name" value="P-loop containing nucleoside triphosphate hydrolases"/>
    <property type="match status" value="1"/>
</dbReference>
<comment type="caution">
    <text evidence="4">The sequence shown here is derived from an EMBL/GenBank/DDBJ whole genome shotgun (WGS) entry which is preliminary data.</text>
</comment>
<keyword evidence="5" id="KW-1185">Reference proteome</keyword>
<keyword evidence="1 2" id="KW-0690">Ribosome biogenesis</keyword>
<dbReference type="InterPro" id="IPR027417">
    <property type="entry name" value="P-loop_NTPase"/>
</dbReference>
<evidence type="ECO:0000313" key="4">
    <source>
        <dbReference type="EMBL" id="MCK9684351.1"/>
    </source>
</evidence>
<dbReference type="CDD" id="cd01854">
    <property type="entry name" value="YjeQ_EngC"/>
    <property type="match status" value="1"/>
</dbReference>
<evidence type="ECO:0000259" key="3">
    <source>
        <dbReference type="PROSITE" id="PS50936"/>
    </source>
</evidence>
<dbReference type="InterPro" id="IPR010914">
    <property type="entry name" value="RsgA_GTPase_dom"/>
</dbReference>
<dbReference type="PANTHER" id="PTHR32120">
    <property type="entry name" value="SMALL RIBOSOMAL SUBUNIT BIOGENESIS GTPASE RSGA"/>
    <property type="match status" value="1"/>
</dbReference>
<dbReference type="EC" id="3.6.1.-" evidence="2"/>
<comment type="subunit">
    <text evidence="2">Monomer. Associates with 30S ribosomal subunit, binds 16S rRNA.</text>
</comment>
<sequence length="360" mass="39417">MQDSLDLRALRDIGLSHDTVQAALARPRPDGTRLARVVEIQRDHLVVHDGVDAHAVVPWPTLRAALEQSRDPLVVGDWVWWRAAASDGDRGWAVARLPARNRLARRDPAGGRQGLVANIDTALIVMGLDHDFNLRRLDRFLVLAHSADARVAVVLSKADGCADVAGALARVRAHLGDARDDVAVIAVDGRSPDAARALAPWLARGSTLVTLGSSGAGKTTLTNTLTRAASTTQSVRADDDKGRHTTTVRTLHRTAGGACLIDTPGLRQLWLDADADTLHGAFPEIGMLALQCRYRDCRHAREPGCAVREQVSPERLVSFQKLLREANRENDDIFQRRRHVAVMKQRTRDNRARNAARGDR</sequence>
<feature type="binding site" evidence="2">
    <location>
        <position position="292"/>
    </location>
    <ligand>
        <name>Zn(2+)</name>
        <dbReference type="ChEBI" id="CHEBI:29105"/>
    </ligand>
</feature>
<keyword evidence="2" id="KW-0862">Zinc</keyword>
<protein>
    <recommendedName>
        <fullName evidence="2">Small ribosomal subunit biogenesis GTPase RsgA</fullName>
        <ecNumber evidence="2">3.6.1.-</ecNumber>
    </recommendedName>
</protein>
<evidence type="ECO:0000256" key="2">
    <source>
        <dbReference type="HAMAP-Rule" id="MF_01820"/>
    </source>
</evidence>
<dbReference type="PANTHER" id="PTHR32120:SF10">
    <property type="entry name" value="SMALL RIBOSOMAL SUBUNIT BIOGENESIS GTPASE RSGA"/>
    <property type="match status" value="1"/>
</dbReference>
<keyword evidence="2" id="KW-0963">Cytoplasm</keyword>
<name>A0A9X1YMQ3_9BURK</name>
<feature type="binding site" evidence="2">
    <location>
        <position position="299"/>
    </location>
    <ligand>
        <name>Zn(2+)</name>
        <dbReference type="ChEBI" id="CHEBI:29105"/>
    </ligand>
</feature>
<reference evidence="4" key="1">
    <citation type="submission" date="2021-11" db="EMBL/GenBank/DDBJ databases">
        <title>BS-T2-15 a new species belonging to the Comamonadaceae family isolated from the soil of a French oak forest.</title>
        <authorList>
            <person name="Mieszkin S."/>
            <person name="Alain K."/>
        </authorList>
    </citation>
    <scope>NUCLEOTIDE SEQUENCE</scope>
    <source>
        <strain evidence="4">BS-T2-15</strain>
    </source>
</reference>
<keyword evidence="2" id="KW-0547">Nucleotide-binding</keyword>
<keyword evidence="2" id="KW-0479">Metal-binding</keyword>
<dbReference type="PROSITE" id="PS50936">
    <property type="entry name" value="ENGC_GTPASE"/>
    <property type="match status" value="1"/>
</dbReference>
<dbReference type="Proteomes" id="UP001139353">
    <property type="component" value="Unassembled WGS sequence"/>
</dbReference>
<keyword evidence="2" id="KW-0694">RNA-binding</keyword>
<dbReference type="GO" id="GO:0003924">
    <property type="term" value="F:GTPase activity"/>
    <property type="evidence" value="ECO:0007669"/>
    <property type="project" value="UniProtKB-UniRule"/>
</dbReference>
<feature type="binding site" evidence="2">
    <location>
        <begin position="212"/>
        <end position="220"/>
    </location>
    <ligand>
        <name>GTP</name>
        <dbReference type="ChEBI" id="CHEBI:37565"/>
    </ligand>
</feature>
<dbReference type="GO" id="GO:0046872">
    <property type="term" value="F:metal ion binding"/>
    <property type="evidence" value="ECO:0007669"/>
    <property type="project" value="UniProtKB-KW"/>
</dbReference>
<dbReference type="GO" id="GO:0019843">
    <property type="term" value="F:rRNA binding"/>
    <property type="evidence" value="ECO:0007669"/>
    <property type="project" value="UniProtKB-KW"/>
</dbReference>
<feature type="binding site" evidence="2">
    <location>
        <position position="297"/>
    </location>
    <ligand>
        <name>Zn(2+)</name>
        <dbReference type="ChEBI" id="CHEBI:29105"/>
    </ligand>
</feature>
<feature type="binding site" evidence="2">
    <location>
        <begin position="156"/>
        <end position="159"/>
    </location>
    <ligand>
        <name>GTP</name>
        <dbReference type="ChEBI" id="CHEBI:37565"/>
    </ligand>
</feature>
<organism evidence="4 5">
    <name type="scientific">Scleromatobacter humisilvae</name>
    <dbReference type="NCBI Taxonomy" id="2897159"/>
    <lineage>
        <taxon>Bacteria</taxon>
        <taxon>Pseudomonadati</taxon>
        <taxon>Pseudomonadota</taxon>
        <taxon>Betaproteobacteria</taxon>
        <taxon>Burkholderiales</taxon>
        <taxon>Sphaerotilaceae</taxon>
        <taxon>Scleromatobacter</taxon>
    </lineage>
</organism>
<comment type="subcellular location">
    <subcellularLocation>
        <location evidence="2">Cytoplasm</location>
    </subcellularLocation>
</comment>
<dbReference type="RefSeq" id="WP_275680384.1">
    <property type="nucleotide sequence ID" value="NZ_JAJLJH010000001.1"/>
</dbReference>
<comment type="function">
    <text evidence="2">One of several proteins that assist in the late maturation steps of the functional core of the 30S ribosomal subunit. Helps release RbfA from mature subunits. May play a role in the assembly of ribosomal proteins into the subunit. Circularly permuted GTPase that catalyzes slow GTP hydrolysis, GTPase activity is stimulated by the 30S ribosomal subunit.</text>
</comment>
<dbReference type="GO" id="GO:0005737">
    <property type="term" value="C:cytoplasm"/>
    <property type="evidence" value="ECO:0007669"/>
    <property type="project" value="UniProtKB-SubCell"/>
</dbReference>
<feature type="domain" description="EngC GTPase" evidence="3">
    <location>
        <begin position="117"/>
        <end position="267"/>
    </location>
</feature>
<keyword evidence="2" id="KW-0342">GTP-binding</keyword>
<dbReference type="GO" id="GO:0005525">
    <property type="term" value="F:GTP binding"/>
    <property type="evidence" value="ECO:0007669"/>
    <property type="project" value="UniProtKB-UniRule"/>
</dbReference>
<feature type="binding site" evidence="2">
    <location>
        <position position="305"/>
    </location>
    <ligand>
        <name>Zn(2+)</name>
        <dbReference type="ChEBI" id="CHEBI:29105"/>
    </ligand>
</feature>
<comment type="similarity">
    <text evidence="2">Belongs to the TRAFAC class YlqF/YawG GTPase family. RsgA subfamily.</text>
</comment>
<dbReference type="InterPro" id="IPR004881">
    <property type="entry name" value="Ribosome_biogen_GTPase_RsgA"/>
</dbReference>
<dbReference type="HAMAP" id="MF_01820">
    <property type="entry name" value="GTPase_RsgA"/>
    <property type="match status" value="1"/>
</dbReference>
<evidence type="ECO:0000256" key="1">
    <source>
        <dbReference type="ARBA" id="ARBA00022517"/>
    </source>
</evidence>
<accession>A0A9X1YMQ3</accession>
<dbReference type="Gene3D" id="3.40.50.300">
    <property type="entry name" value="P-loop containing nucleotide triphosphate hydrolases"/>
    <property type="match status" value="1"/>
</dbReference>
<proteinExistence type="inferred from homology"/>
<keyword evidence="2" id="KW-0699">rRNA-binding</keyword>
<comment type="cofactor">
    <cofactor evidence="2">
        <name>Zn(2+)</name>
        <dbReference type="ChEBI" id="CHEBI:29105"/>
    </cofactor>
    <text evidence="2">Binds 1 zinc ion per subunit.</text>
</comment>